<feature type="transmembrane region" description="Helical" evidence="1">
    <location>
        <begin position="36"/>
        <end position="58"/>
    </location>
</feature>
<gene>
    <name evidence="2" type="ORF">ENKNEFLB_00071</name>
</gene>
<dbReference type="EMBL" id="CP075371">
    <property type="protein sequence ID" value="QVT77706.1"/>
    <property type="molecule type" value="Genomic_DNA"/>
</dbReference>
<accession>A0ABX8EBJ0</accession>
<name>A0ABX8EBJ0_9ACTN</name>
<feature type="transmembrane region" description="Helical" evidence="1">
    <location>
        <begin position="7"/>
        <end position="30"/>
    </location>
</feature>
<evidence type="ECO:0000256" key="1">
    <source>
        <dbReference type="SAM" id="Phobius"/>
    </source>
</evidence>
<keyword evidence="1" id="KW-0472">Membrane</keyword>
<organism evidence="2 3">
    <name type="scientific">Nocardioides aquaticus</name>
    <dbReference type="NCBI Taxonomy" id="160826"/>
    <lineage>
        <taxon>Bacteria</taxon>
        <taxon>Bacillati</taxon>
        <taxon>Actinomycetota</taxon>
        <taxon>Actinomycetes</taxon>
        <taxon>Propionibacteriales</taxon>
        <taxon>Nocardioidaceae</taxon>
        <taxon>Nocardioides</taxon>
    </lineage>
</organism>
<evidence type="ECO:0008006" key="4">
    <source>
        <dbReference type="Google" id="ProtNLM"/>
    </source>
</evidence>
<feature type="transmembrane region" description="Helical" evidence="1">
    <location>
        <begin position="112"/>
        <end position="134"/>
    </location>
</feature>
<keyword evidence="1" id="KW-0812">Transmembrane</keyword>
<dbReference type="RefSeq" id="WP_214057386.1">
    <property type="nucleotide sequence ID" value="NZ_BAAAHS010000035.1"/>
</dbReference>
<keyword evidence="3" id="KW-1185">Reference proteome</keyword>
<evidence type="ECO:0000313" key="3">
    <source>
        <dbReference type="Proteomes" id="UP000679307"/>
    </source>
</evidence>
<proteinExistence type="predicted"/>
<dbReference type="Proteomes" id="UP000679307">
    <property type="component" value="Chromosome"/>
</dbReference>
<reference evidence="2 3" key="1">
    <citation type="submission" date="2021-05" db="EMBL/GenBank/DDBJ databases">
        <title>Complete genome of Nocardioides aquaticus KCTC 9944T isolated from meromictic and hypersaline Ekho Lake, Antarctica.</title>
        <authorList>
            <person name="Hwang K."/>
            <person name="Kim K.M."/>
            <person name="Choe H."/>
        </authorList>
    </citation>
    <scope>NUCLEOTIDE SEQUENCE [LARGE SCALE GENOMIC DNA]</scope>
    <source>
        <strain evidence="2 3">KCTC 9944</strain>
    </source>
</reference>
<evidence type="ECO:0000313" key="2">
    <source>
        <dbReference type="EMBL" id="QVT77706.1"/>
    </source>
</evidence>
<protein>
    <recommendedName>
        <fullName evidence="4">Sensor domain-containing protein</fullName>
    </recommendedName>
</protein>
<feature type="transmembrane region" description="Helical" evidence="1">
    <location>
        <begin position="140"/>
        <end position="159"/>
    </location>
</feature>
<sequence length="176" mass="19283">MSDTGPVRGLVLIGAPLLPLAVYSWLWAAFDATSGTLGALALFVAMVGVIGAAVVLGWRRQDATAARLGRLDRVWAFRRAVRKGELPPEGVGDEARWRAETSRQLRSTEAEIAGAPWLWVLAVPLGIPVAIAWAAGWDAWRFPAFLPVVVVVVGPLAWWEAVRRRERLRRLAMRLG</sequence>
<keyword evidence="1" id="KW-1133">Transmembrane helix</keyword>